<accession>A0A5C1Y9R9</accession>
<dbReference type="GO" id="GO:0006508">
    <property type="term" value="P:proteolysis"/>
    <property type="evidence" value="ECO:0007669"/>
    <property type="project" value="UniProtKB-KW"/>
</dbReference>
<keyword evidence="8" id="KW-0325">Glycoprotein</keyword>
<feature type="domain" description="PA" evidence="15">
    <location>
        <begin position="495"/>
        <end position="556"/>
    </location>
</feature>
<dbReference type="InterPro" id="IPR023827">
    <property type="entry name" value="Peptidase_S8_Asp-AS"/>
</dbReference>
<organism evidence="17 18">
    <name type="scientific">Protaetiibacter larvae</name>
    <dbReference type="NCBI Taxonomy" id="2592654"/>
    <lineage>
        <taxon>Bacteria</taxon>
        <taxon>Bacillati</taxon>
        <taxon>Actinomycetota</taxon>
        <taxon>Actinomycetes</taxon>
        <taxon>Micrococcales</taxon>
        <taxon>Microbacteriaceae</taxon>
        <taxon>Protaetiibacter</taxon>
    </lineage>
</organism>
<dbReference type="PRINTS" id="PR00723">
    <property type="entry name" value="SUBTILISIN"/>
</dbReference>
<dbReference type="SUPFAM" id="SSF52025">
    <property type="entry name" value="PA domain"/>
    <property type="match status" value="1"/>
</dbReference>
<feature type="active site" description="Charge relay system" evidence="9 10">
    <location>
        <position position="317"/>
    </location>
</feature>
<comment type="subcellular location">
    <subcellularLocation>
        <location evidence="1">Secreted</location>
    </subcellularLocation>
</comment>
<proteinExistence type="inferred from homology"/>
<protein>
    <submittedName>
        <fullName evidence="17">S8 family serine peptidase</fullName>
    </submittedName>
</protein>
<evidence type="ECO:0000256" key="2">
    <source>
        <dbReference type="ARBA" id="ARBA00011073"/>
    </source>
</evidence>
<evidence type="ECO:0000256" key="12">
    <source>
        <dbReference type="SAM" id="MobiDB-lite"/>
    </source>
</evidence>
<dbReference type="Gene3D" id="2.60.40.2310">
    <property type="match status" value="1"/>
</dbReference>
<keyword evidence="18" id="KW-1185">Reference proteome</keyword>
<dbReference type="EMBL" id="CP043504">
    <property type="protein sequence ID" value="QEO10158.1"/>
    <property type="molecule type" value="Genomic_DNA"/>
</dbReference>
<dbReference type="InterPro" id="IPR000209">
    <property type="entry name" value="Peptidase_S8/S53_dom"/>
</dbReference>
<feature type="region of interest" description="Disordered" evidence="12">
    <location>
        <begin position="37"/>
        <end position="58"/>
    </location>
</feature>
<dbReference type="PROSITE" id="PS00136">
    <property type="entry name" value="SUBTILASE_ASP"/>
    <property type="match status" value="1"/>
</dbReference>
<dbReference type="RefSeq" id="WP_149325575.1">
    <property type="nucleotide sequence ID" value="NZ_CP043504.1"/>
</dbReference>
<dbReference type="Pfam" id="PF02225">
    <property type="entry name" value="PA"/>
    <property type="match status" value="1"/>
</dbReference>
<evidence type="ECO:0000256" key="8">
    <source>
        <dbReference type="ARBA" id="ARBA00023180"/>
    </source>
</evidence>
<feature type="signal peptide" evidence="13">
    <location>
        <begin position="1"/>
        <end position="28"/>
    </location>
</feature>
<evidence type="ECO:0000256" key="3">
    <source>
        <dbReference type="ARBA" id="ARBA00022525"/>
    </source>
</evidence>
<dbReference type="InterPro" id="IPR045051">
    <property type="entry name" value="SBT"/>
</dbReference>
<dbReference type="InterPro" id="IPR034197">
    <property type="entry name" value="Peptidases_S8_3"/>
</dbReference>
<evidence type="ECO:0000259" key="16">
    <source>
        <dbReference type="Pfam" id="PF17766"/>
    </source>
</evidence>
<sequence length="1134" mass="113473">MSLRRSVLVSTVAVSALILSGIGAPAFAADPGPALQAAAVTPSDPPQEGARSKTGRLAQSDEAVLARADAAVVPIMVKVDVDPVASYAGGLDGFPATSPEVTGTKLSLSDPAVARYLAHVKEVIASTQADILGAVPSAKPLASYAVAYGGLALTVAARDARKVLAVPGVAAVQDNSLRQLPASDTGASSGFTPAGSAAVGAAAAGAAIDNDASTFIGADAVWPSLGGRDKAGRGVIVGVIDTGIWPEHPMLADNGIPAPAGGPWACEFGDGGDPAFSCNDKLVGAYAFLDTYAALNEIGAEDFCSADGCSARDSEGHGTHTATTAVGDYVTSAPIFGVDRGPVSGIAPGASVIAYRALGPGGGYTSDLLDAVQQAIVDGVDVINYSISGSASVYTDAVGLAFLDAYAAGITVNASAGNDGPGASTANHAAPWVTTVAASTFDRQFSSTLTLTSSDGASFSKSGSTLTQGVSGLPVVLAAAVPGYGGGPLCLQPFPAGSLTGQVVVCERGQNGRVEKGFNALQGDAAGFILYNPTASDVETDNHFLPAIHLEGPNAELLAFLGAHPGVTASWAAGTTSAAAGDVMAGFSSRGPIGEFLKPDVTAPGVQILAGHTPESTDPATGPQGELFQAIAGTSMSSPHAAGVSALLIAAHPDWTPGQVKSALMTSSLQSVVNPDGSAAGVFDRGAGSIRANRAVTPTLTISETAADFVESAGDPLGRIDLNIPSIYIDPLPGAAVVTRTVTNVSGASQTFTVKATLADGVQALVTPARFTLGAGASKKLTIIVSGVKAADGWHQGQLTISGSRSGALPVVIPVAVNVGEASLALAQSCAPTTIDRGKISTCTVTASSTLPVDVQATIDVIANPLLQVTKVTAPATKRALGANWKGTLTGALPPTIDAIDAVDPAEVVSGYDPLSGYGITPVAGVGDESIVNFTVPSFVYGGEVYSSIGVVSNGYVVIGGGTSADVEFEPPAAFPDAARPNNVIAPFWTDLNPGGGGAIRVATLSDGVTTWLVVDWEDVPVWSGGGANSFQVWIQLGATENAWVTYGGPLTPDASVGALTGAENRDGTSGITVADVDTDKAYLLHTSPPTAGGAVTFDYTVKGLIRGTWSTSATLRSDAISTIPVEVTSIRVR</sequence>
<dbReference type="GO" id="GO:0004252">
    <property type="term" value="F:serine-type endopeptidase activity"/>
    <property type="evidence" value="ECO:0007669"/>
    <property type="project" value="UniProtKB-UniRule"/>
</dbReference>
<dbReference type="KEGG" id="lyk:FLP23_09125"/>
<dbReference type="InterPro" id="IPR015500">
    <property type="entry name" value="Peptidase_S8_subtilisin-rel"/>
</dbReference>
<feature type="domain" description="Subtilisin-like protease fibronectin type-III" evidence="16">
    <location>
        <begin position="721"/>
        <end position="817"/>
    </location>
</feature>
<comment type="similarity">
    <text evidence="2 10 11">Belongs to the peptidase S8 family.</text>
</comment>
<feature type="active site" description="Charge relay system" evidence="9 10">
    <location>
        <position position="241"/>
    </location>
</feature>
<dbReference type="InterPro" id="IPR003137">
    <property type="entry name" value="PA_domain"/>
</dbReference>
<feature type="active site" description="Charge relay system" evidence="9 10">
    <location>
        <position position="635"/>
    </location>
</feature>
<dbReference type="CDD" id="cd04852">
    <property type="entry name" value="Peptidases_S8_3"/>
    <property type="match status" value="1"/>
</dbReference>
<keyword evidence="3" id="KW-0964">Secreted</keyword>
<dbReference type="PROSITE" id="PS00138">
    <property type="entry name" value="SUBTILASE_SER"/>
    <property type="match status" value="1"/>
</dbReference>
<dbReference type="AlphaFoldDB" id="A0A5C1Y9R9"/>
<gene>
    <name evidence="17" type="ORF">FLP23_09125</name>
</gene>
<dbReference type="CDD" id="cd02120">
    <property type="entry name" value="PA_subtilisin_like"/>
    <property type="match status" value="1"/>
</dbReference>
<evidence type="ECO:0000256" key="7">
    <source>
        <dbReference type="ARBA" id="ARBA00022825"/>
    </source>
</evidence>
<evidence type="ECO:0000256" key="10">
    <source>
        <dbReference type="PROSITE-ProRule" id="PRU01240"/>
    </source>
</evidence>
<dbReference type="Pfam" id="PF17766">
    <property type="entry name" value="fn3_6"/>
    <property type="match status" value="1"/>
</dbReference>
<feature type="chain" id="PRO_5022977853" evidence="13">
    <location>
        <begin position="29"/>
        <end position="1134"/>
    </location>
</feature>
<evidence type="ECO:0000256" key="1">
    <source>
        <dbReference type="ARBA" id="ARBA00004613"/>
    </source>
</evidence>
<evidence type="ECO:0000256" key="9">
    <source>
        <dbReference type="PIRSR" id="PIRSR615500-1"/>
    </source>
</evidence>
<evidence type="ECO:0000256" key="5">
    <source>
        <dbReference type="ARBA" id="ARBA00022729"/>
    </source>
</evidence>
<evidence type="ECO:0000256" key="13">
    <source>
        <dbReference type="SAM" id="SignalP"/>
    </source>
</evidence>
<evidence type="ECO:0000256" key="4">
    <source>
        <dbReference type="ARBA" id="ARBA00022670"/>
    </source>
</evidence>
<feature type="domain" description="Peptidase S8/S53" evidence="14">
    <location>
        <begin position="232"/>
        <end position="668"/>
    </location>
</feature>
<dbReference type="PANTHER" id="PTHR10795">
    <property type="entry name" value="PROPROTEIN CONVERTASE SUBTILISIN/KEXIN"/>
    <property type="match status" value="1"/>
</dbReference>
<evidence type="ECO:0000259" key="15">
    <source>
        <dbReference type="Pfam" id="PF02225"/>
    </source>
</evidence>
<keyword evidence="4 10" id="KW-0645">Protease</keyword>
<evidence type="ECO:0000256" key="11">
    <source>
        <dbReference type="RuleBase" id="RU003355"/>
    </source>
</evidence>
<dbReference type="SUPFAM" id="SSF52743">
    <property type="entry name" value="Subtilisin-like"/>
    <property type="match status" value="1"/>
</dbReference>
<dbReference type="Gene3D" id="3.50.30.30">
    <property type="match status" value="1"/>
</dbReference>
<dbReference type="GO" id="GO:0005576">
    <property type="term" value="C:extracellular region"/>
    <property type="evidence" value="ECO:0007669"/>
    <property type="project" value="UniProtKB-SubCell"/>
</dbReference>
<dbReference type="InterPro" id="IPR023828">
    <property type="entry name" value="Peptidase_S8_Ser-AS"/>
</dbReference>
<dbReference type="InterPro" id="IPR041469">
    <property type="entry name" value="Subtilisin-like_FN3"/>
</dbReference>
<dbReference type="InterPro" id="IPR036852">
    <property type="entry name" value="Peptidase_S8/S53_dom_sf"/>
</dbReference>
<evidence type="ECO:0000313" key="17">
    <source>
        <dbReference type="EMBL" id="QEO10158.1"/>
    </source>
</evidence>
<evidence type="ECO:0000313" key="18">
    <source>
        <dbReference type="Proteomes" id="UP000322159"/>
    </source>
</evidence>
<dbReference type="OrthoDB" id="614750at2"/>
<keyword evidence="6 10" id="KW-0378">Hydrolase</keyword>
<dbReference type="Proteomes" id="UP000322159">
    <property type="component" value="Chromosome"/>
</dbReference>
<keyword evidence="5 13" id="KW-0732">Signal</keyword>
<keyword evidence="7 10" id="KW-0720">Serine protease</keyword>
<name>A0A5C1Y9R9_9MICO</name>
<evidence type="ECO:0000256" key="6">
    <source>
        <dbReference type="ARBA" id="ARBA00022801"/>
    </source>
</evidence>
<dbReference type="Pfam" id="PF00082">
    <property type="entry name" value="Peptidase_S8"/>
    <property type="match status" value="1"/>
</dbReference>
<dbReference type="PROSITE" id="PS51892">
    <property type="entry name" value="SUBTILASE"/>
    <property type="match status" value="1"/>
</dbReference>
<evidence type="ECO:0000259" key="14">
    <source>
        <dbReference type="Pfam" id="PF00082"/>
    </source>
</evidence>
<reference evidence="17 18" key="1">
    <citation type="submission" date="2019-09" db="EMBL/GenBank/DDBJ databases">
        <title>Genome sequencing of strain KACC 19322.</title>
        <authorList>
            <person name="Heo J."/>
            <person name="Kim S.-J."/>
            <person name="Kim J.-S."/>
            <person name="Hong S.-B."/>
            <person name="Kwon S.-W."/>
        </authorList>
    </citation>
    <scope>NUCLEOTIDE SEQUENCE [LARGE SCALE GENOMIC DNA]</scope>
    <source>
        <strain evidence="17 18">KACC 19322</strain>
    </source>
</reference>
<dbReference type="Gene3D" id="3.40.50.200">
    <property type="entry name" value="Peptidase S8/S53 domain"/>
    <property type="match status" value="1"/>
</dbReference>
<dbReference type="InterPro" id="IPR046450">
    <property type="entry name" value="PA_dom_sf"/>
</dbReference>